<protein>
    <recommendedName>
        <fullName evidence="2">DUF4440 domain-containing protein</fullName>
    </recommendedName>
</protein>
<organism evidence="1">
    <name type="scientific">marine metagenome</name>
    <dbReference type="NCBI Taxonomy" id="408172"/>
    <lineage>
        <taxon>unclassified sequences</taxon>
        <taxon>metagenomes</taxon>
        <taxon>ecological metagenomes</taxon>
    </lineage>
</organism>
<sequence length="146" mass="16749">MKRLLLSFILLTFLLSEHPEHPSEHPTTKKEPKLTMADLALSIENYIQHDINLKGGFFVYDKNNKAILDLTLLKIHKERLSNIGGDTYFACADFQASNGNIYDLDVFMMGKTQANLEVTAINVHKENGKARYLWENQKGIWVKVKK</sequence>
<evidence type="ECO:0008006" key="2">
    <source>
        <dbReference type="Google" id="ProtNLM"/>
    </source>
</evidence>
<evidence type="ECO:0000313" key="1">
    <source>
        <dbReference type="EMBL" id="SVE28725.1"/>
    </source>
</evidence>
<dbReference type="EMBL" id="UINC01206885">
    <property type="protein sequence ID" value="SVE28725.1"/>
    <property type="molecule type" value="Genomic_DNA"/>
</dbReference>
<proteinExistence type="predicted"/>
<reference evidence="1" key="1">
    <citation type="submission" date="2018-05" db="EMBL/GenBank/DDBJ databases">
        <authorList>
            <person name="Lanie J.A."/>
            <person name="Ng W.-L."/>
            <person name="Kazmierczak K.M."/>
            <person name="Andrzejewski T.M."/>
            <person name="Davidsen T.M."/>
            <person name="Wayne K.J."/>
            <person name="Tettelin H."/>
            <person name="Glass J.I."/>
            <person name="Rusch D."/>
            <person name="Podicherti R."/>
            <person name="Tsui H.-C.T."/>
            <person name="Winkler M.E."/>
        </authorList>
    </citation>
    <scope>NUCLEOTIDE SEQUENCE</scope>
</reference>
<gene>
    <name evidence="1" type="ORF">METZ01_LOCUS481579</name>
</gene>
<name>A0A383CAM5_9ZZZZ</name>
<dbReference type="AlphaFoldDB" id="A0A383CAM5"/>
<accession>A0A383CAM5</accession>